<dbReference type="AlphaFoldDB" id="A0A6N6JD26"/>
<dbReference type="PROSITE" id="PS50110">
    <property type="entry name" value="RESPONSE_REGULATORY"/>
    <property type="match status" value="1"/>
</dbReference>
<keyword evidence="3" id="KW-0067">ATP-binding</keyword>
<dbReference type="RefSeq" id="WP_159804948.1">
    <property type="nucleotide sequence ID" value="NZ_BLJE01000001.1"/>
</dbReference>
<dbReference type="PANTHER" id="PTHR32071:SF57">
    <property type="entry name" value="C4-DICARBOXYLATE TRANSPORT TRANSCRIPTIONAL REGULATORY PROTEIN DCTD"/>
    <property type="match status" value="1"/>
</dbReference>
<evidence type="ECO:0000256" key="6">
    <source>
        <dbReference type="ARBA" id="ARBA00023163"/>
    </source>
</evidence>
<keyword evidence="6" id="KW-0804">Transcription</keyword>
<dbReference type="EMBL" id="BLJE01000001">
    <property type="protein sequence ID" value="GFE64076.1"/>
    <property type="molecule type" value="Genomic_DNA"/>
</dbReference>
<feature type="domain" description="Response regulatory" evidence="9">
    <location>
        <begin position="7"/>
        <end position="121"/>
    </location>
</feature>
<dbReference type="OrthoDB" id="9802388at2"/>
<dbReference type="PRINTS" id="PR01590">
    <property type="entry name" value="HTHFIS"/>
</dbReference>
<dbReference type="Gene3D" id="1.10.10.60">
    <property type="entry name" value="Homeodomain-like"/>
    <property type="match status" value="1"/>
</dbReference>
<dbReference type="InterPro" id="IPR009057">
    <property type="entry name" value="Homeodomain-like_sf"/>
</dbReference>
<dbReference type="PROSITE" id="PS50045">
    <property type="entry name" value="SIGMA54_INTERACT_4"/>
    <property type="match status" value="1"/>
</dbReference>
<reference evidence="10 11" key="1">
    <citation type="submission" date="2019-12" db="EMBL/GenBank/DDBJ databases">
        <title>Litoreibacter badius sp. nov., a novel bacteriochlorophyll a-containing bacterium in the genus Litoreibacter.</title>
        <authorList>
            <person name="Kanamuro M."/>
            <person name="Takabe Y."/>
            <person name="Mori K."/>
            <person name="Takaichi S."/>
            <person name="Hanada S."/>
        </authorList>
    </citation>
    <scope>NUCLEOTIDE SEQUENCE [LARGE SCALE GENOMIC DNA]</scope>
    <source>
        <strain evidence="10 11">K6</strain>
    </source>
</reference>
<protein>
    <submittedName>
        <fullName evidence="10">Fis family transcriptional regulator</fullName>
    </submittedName>
</protein>
<dbReference type="InterPro" id="IPR001789">
    <property type="entry name" value="Sig_transdc_resp-reg_receiver"/>
</dbReference>
<dbReference type="GO" id="GO:0000160">
    <property type="term" value="P:phosphorelay signal transduction system"/>
    <property type="evidence" value="ECO:0007669"/>
    <property type="project" value="UniProtKB-KW"/>
</dbReference>
<dbReference type="GO" id="GO:0043565">
    <property type="term" value="F:sequence-specific DNA binding"/>
    <property type="evidence" value="ECO:0007669"/>
    <property type="project" value="InterPro"/>
</dbReference>
<dbReference type="SUPFAM" id="SSF52172">
    <property type="entry name" value="CheY-like"/>
    <property type="match status" value="1"/>
</dbReference>
<accession>A0A6N6JD26</accession>
<dbReference type="SUPFAM" id="SSF52540">
    <property type="entry name" value="P-loop containing nucleoside triphosphate hydrolases"/>
    <property type="match status" value="1"/>
</dbReference>
<evidence type="ECO:0000259" key="9">
    <source>
        <dbReference type="PROSITE" id="PS50110"/>
    </source>
</evidence>
<keyword evidence="1 7" id="KW-0597">Phosphoprotein</keyword>
<keyword evidence="11" id="KW-1185">Reference proteome</keyword>
<evidence type="ECO:0000256" key="1">
    <source>
        <dbReference type="ARBA" id="ARBA00022553"/>
    </source>
</evidence>
<feature type="domain" description="Sigma-54 factor interaction" evidence="8">
    <location>
        <begin position="147"/>
        <end position="343"/>
    </location>
</feature>
<comment type="caution">
    <text evidence="10">The sequence shown here is derived from an EMBL/GenBank/DDBJ whole genome shotgun (WGS) entry which is preliminary data.</text>
</comment>
<dbReference type="InterPro" id="IPR011006">
    <property type="entry name" value="CheY-like_superfamily"/>
</dbReference>
<dbReference type="CDD" id="cd17549">
    <property type="entry name" value="REC_DctD-like"/>
    <property type="match status" value="1"/>
</dbReference>
<dbReference type="SMART" id="SM00448">
    <property type="entry name" value="REC"/>
    <property type="match status" value="1"/>
</dbReference>
<dbReference type="Pfam" id="PF14532">
    <property type="entry name" value="Sigma54_activ_2"/>
    <property type="match status" value="1"/>
</dbReference>
<dbReference type="InterPro" id="IPR002078">
    <property type="entry name" value="Sigma_54_int"/>
</dbReference>
<sequence length="413" mass="46139">MPTFNKYVFLIEDDAVLRRSLTQSLELENINVTQSGSLVAAKPQIADTYPGVVVSDIRMPGRDGFDVLAWVKEIDPELPVILLTGEGDVPMAVRAMAEGAYDFLQKPCPPEKLLEVLNRAIDHRQLVLRSRHLETKLKNGDAAAQNFPGPSAVTEKLRADLRQAAEMSSHVYFWGQPGVGKRLAAFTLHSLMPRPRAFRPYSMRELSATQLAHLDVPDGPFDLSIKHLDLATADQHDALISLMDTHKHLRVLASACPPLDILRNQGLASDLFFALDTIRIEIPTLSRRKEDLHDLFESLVRQAARNMNKHMPNIPDDVFSDVLARNWPENLPELRNHANNFAMGTATPTDVQSDHTLAEQMDAFEKLVLSEALRRRNGKASETAEALGLPRKTFYDKLARHSLKPKDFRGSAG</sequence>
<dbReference type="Gene3D" id="3.40.50.2300">
    <property type="match status" value="1"/>
</dbReference>
<evidence type="ECO:0000256" key="4">
    <source>
        <dbReference type="ARBA" id="ARBA00023012"/>
    </source>
</evidence>
<keyword evidence="5" id="KW-0805">Transcription regulation</keyword>
<feature type="modified residue" description="4-aspartylphosphate" evidence="7">
    <location>
        <position position="56"/>
    </location>
</feature>
<dbReference type="InterPro" id="IPR002197">
    <property type="entry name" value="HTH_Fis"/>
</dbReference>
<dbReference type="GO" id="GO:0006355">
    <property type="term" value="P:regulation of DNA-templated transcription"/>
    <property type="evidence" value="ECO:0007669"/>
    <property type="project" value="InterPro"/>
</dbReference>
<evidence type="ECO:0000313" key="11">
    <source>
        <dbReference type="Proteomes" id="UP000436822"/>
    </source>
</evidence>
<dbReference type="Proteomes" id="UP000436822">
    <property type="component" value="Unassembled WGS sequence"/>
</dbReference>
<name>A0A6N6JD26_9RHOB</name>
<evidence type="ECO:0000256" key="5">
    <source>
        <dbReference type="ARBA" id="ARBA00023015"/>
    </source>
</evidence>
<evidence type="ECO:0000313" key="10">
    <source>
        <dbReference type="EMBL" id="GFE64076.1"/>
    </source>
</evidence>
<gene>
    <name evidence="10" type="ORF">KIN_11500</name>
</gene>
<organism evidence="10 11">
    <name type="scientific">Litoreibacter roseus</name>
    <dbReference type="NCBI Taxonomy" id="2601869"/>
    <lineage>
        <taxon>Bacteria</taxon>
        <taxon>Pseudomonadati</taxon>
        <taxon>Pseudomonadota</taxon>
        <taxon>Alphaproteobacteria</taxon>
        <taxon>Rhodobacterales</taxon>
        <taxon>Roseobacteraceae</taxon>
        <taxon>Litoreibacter</taxon>
    </lineage>
</organism>
<keyword evidence="4" id="KW-0902">Two-component regulatory system</keyword>
<dbReference type="PANTHER" id="PTHR32071">
    <property type="entry name" value="TRANSCRIPTIONAL REGULATORY PROTEIN"/>
    <property type="match status" value="1"/>
</dbReference>
<evidence type="ECO:0000256" key="3">
    <source>
        <dbReference type="ARBA" id="ARBA00022840"/>
    </source>
</evidence>
<dbReference type="Pfam" id="PF02954">
    <property type="entry name" value="HTH_8"/>
    <property type="match status" value="1"/>
</dbReference>
<dbReference type="InterPro" id="IPR027417">
    <property type="entry name" value="P-loop_NTPase"/>
</dbReference>
<dbReference type="FunFam" id="3.40.50.2300:FF:000018">
    <property type="entry name" value="DNA-binding transcriptional regulator NtrC"/>
    <property type="match status" value="1"/>
</dbReference>
<dbReference type="Gene3D" id="3.40.50.300">
    <property type="entry name" value="P-loop containing nucleotide triphosphate hydrolases"/>
    <property type="match status" value="1"/>
</dbReference>
<proteinExistence type="predicted"/>
<evidence type="ECO:0000256" key="7">
    <source>
        <dbReference type="PROSITE-ProRule" id="PRU00169"/>
    </source>
</evidence>
<dbReference type="GO" id="GO:0005524">
    <property type="term" value="F:ATP binding"/>
    <property type="evidence" value="ECO:0007669"/>
    <property type="project" value="UniProtKB-KW"/>
</dbReference>
<dbReference type="Gene3D" id="1.10.8.60">
    <property type="match status" value="1"/>
</dbReference>
<evidence type="ECO:0000259" key="8">
    <source>
        <dbReference type="PROSITE" id="PS50045"/>
    </source>
</evidence>
<dbReference type="Pfam" id="PF00072">
    <property type="entry name" value="Response_reg"/>
    <property type="match status" value="1"/>
</dbReference>
<keyword evidence="2" id="KW-0547">Nucleotide-binding</keyword>
<evidence type="ECO:0000256" key="2">
    <source>
        <dbReference type="ARBA" id="ARBA00022741"/>
    </source>
</evidence>
<dbReference type="SUPFAM" id="SSF46689">
    <property type="entry name" value="Homeodomain-like"/>
    <property type="match status" value="1"/>
</dbReference>